<name>A0A0B7MHV9_9FIRM</name>
<dbReference type="PANTHER" id="PTHR48105">
    <property type="entry name" value="THIOREDOXIN REDUCTASE 1-RELATED-RELATED"/>
    <property type="match status" value="1"/>
</dbReference>
<evidence type="ECO:0000313" key="4">
    <source>
        <dbReference type="EMBL" id="CEO89645.1"/>
    </source>
</evidence>
<dbReference type="GO" id="GO:0004791">
    <property type="term" value="F:thioredoxin-disulfide reductase (NADPH) activity"/>
    <property type="evidence" value="ECO:0007669"/>
    <property type="project" value="UniProtKB-EC"/>
</dbReference>
<dbReference type="Proteomes" id="UP000046155">
    <property type="component" value="Unassembled WGS sequence"/>
</dbReference>
<dbReference type="PRINTS" id="PR00368">
    <property type="entry name" value="FADPNR"/>
</dbReference>
<evidence type="ECO:0000259" key="3">
    <source>
        <dbReference type="Pfam" id="PF07992"/>
    </source>
</evidence>
<sequence length="293" mass="31427">MSSDTLWDLLIVGSGPAGLGAAVNGRIRQKSVLILGLEGGSERLIKAPEIKNYLGFPEISGKELMKKFRDHAVGMGAVLEAGRVETIYPGDGYSGDEFTVMTRDNRLYSSRAVILATGIQQARLLSGEKELLGRGLGYCATCDGPIYRGKEVAVIGETPEAEEEVNFLAEICSKVHYFPSYRGEIKFDSKVEVHKIKPLGILGDQRVEGIALPDGKLPVAGVFIIREVAPTEQLIPGLQITEGSIVVNRMMETNIAGVFAAGDCTGKPYQIGKAVGEGLTAALSAVRYLDRKA</sequence>
<evidence type="ECO:0000256" key="2">
    <source>
        <dbReference type="ARBA" id="ARBA00023002"/>
    </source>
</evidence>
<evidence type="ECO:0000256" key="1">
    <source>
        <dbReference type="ARBA" id="ARBA00022630"/>
    </source>
</evidence>
<gene>
    <name evidence="4" type="ORF">SSCH_540023</name>
</gene>
<keyword evidence="5" id="KW-1185">Reference proteome</keyword>
<protein>
    <submittedName>
        <fullName evidence="4">Thioredoxin-disulfide reductase</fullName>
        <ecNumber evidence="4">1.8.1.9</ecNumber>
    </submittedName>
</protein>
<dbReference type="AlphaFoldDB" id="A0A0B7MHV9"/>
<dbReference type="Pfam" id="PF07992">
    <property type="entry name" value="Pyr_redox_2"/>
    <property type="match status" value="2"/>
</dbReference>
<feature type="domain" description="FAD/NAD(P)-binding" evidence="3">
    <location>
        <begin position="185"/>
        <end position="278"/>
    </location>
</feature>
<evidence type="ECO:0000313" key="5">
    <source>
        <dbReference type="Proteomes" id="UP000046155"/>
    </source>
</evidence>
<keyword evidence="2 4" id="KW-0560">Oxidoreductase</keyword>
<feature type="domain" description="FAD/NAD(P)-binding" evidence="3">
    <location>
        <begin position="8"/>
        <end position="176"/>
    </location>
</feature>
<dbReference type="InterPro" id="IPR023753">
    <property type="entry name" value="FAD/NAD-binding_dom"/>
</dbReference>
<organism evidence="4 5">
    <name type="scientific">Syntrophaceticus schinkii</name>
    <dbReference type="NCBI Taxonomy" id="499207"/>
    <lineage>
        <taxon>Bacteria</taxon>
        <taxon>Bacillati</taxon>
        <taxon>Bacillota</taxon>
        <taxon>Clostridia</taxon>
        <taxon>Thermoanaerobacterales</taxon>
        <taxon>Thermoanaerobacterales Family III. Incertae Sedis</taxon>
        <taxon>Syntrophaceticus</taxon>
    </lineage>
</organism>
<keyword evidence="1" id="KW-0285">Flavoprotein</keyword>
<dbReference type="PRINTS" id="PR00469">
    <property type="entry name" value="PNDRDTASEII"/>
</dbReference>
<accession>A0A0B7MHV9</accession>
<dbReference type="Gene3D" id="3.50.50.60">
    <property type="entry name" value="FAD/NAD(P)-binding domain"/>
    <property type="match status" value="2"/>
</dbReference>
<dbReference type="InterPro" id="IPR050097">
    <property type="entry name" value="Ferredoxin-NADP_redctase_2"/>
</dbReference>
<dbReference type="EC" id="1.8.1.9" evidence="4"/>
<dbReference type="EMBL" id="CDRZ01000252">
    <property type="protein sequence ID" value="CEO89645.1"/>
    <property type="molecule type" value="Genomic_DNA"/>
</dbReference>
<reference evidence="5" key="1">
    <citation type="submission" date="2015-01" db="EMBL/GenBank/DDBJ databases">
        <authorList>
            <person name="Manzoor Shahid"/>
            <person name="Zubair Saima"/>
        </authorList>
    </citation>
    <scope>NUCLEOTIDE SEQUENCE [LARGE SCALE GENOMIC DNA]</scope>
    <source>
        <strain evidence="5">Sp3</strain>
    </source>
</reference>
<dbReference type="SUPFAM" id="SSF51905">
    <property type="entry name" value="FAD/NAD(P)-binding domain"/>
    <property type="match status" value="1"/>
</dbReference>
<dbReference type="InterPro" id="IPR036188">
    <property type="entry name" value="FAD/NAD-bd_sf"/>
</dbReference>
<proteinExistence type="predicted"/>